<accession>A0A8J3WPP3</accession>
<feature type="chain" id="PRO_5035150613" evidence="2">
    <location>
        <begin position="27"/>
        <end position="107"/>
    </location>
</feature>
<feature type="signal peptide" evidence="2">
    <location>
        <begin position="1"/>
        <end position="26"/>
    </location>
</feature>
<feature type="compositionally biased region" description="Low complexity" evidence="1">
    <location>
        <begin position="53"/>
        <end position="68"/>
    </location>
</feature>
<evidence type="ECO:0000313" key="3">
    <source>
        <dbReference type="EMBL" id="GIH95912.1"/>
    </source>
</evidence>
<dbReference type="EMBL" id="BOOJ01000058">
    <property type="protein sequence ID" value="GIH95912.1"/>
    <property type="molecule type" value="Genomic_DNA"/>
</dbReference>
<proteinExistence type="predicted"/>
<sequence length="107" mass="10811">MHIGKIFSITALSVLVTALSAPMAVADSSPTPRPTCLATPLPTPNPTNPPTCSPTASPTASPTSYPTAGPVSPRPDVTFDPKPTQVPENFAALRASTGAMTASVRAA</sequence>
<comment type="caution">
    <text evidence="3">The sequence shown here is derived from an EMBL/GenBank/DDBJ whole genome shotgun (WGS) entry which is preliminary data.</text>
</comment>
<organism evidence="3 4">
    <name type="scientific">Planobispora siamensis</name>
    <dbReference type="NCBI Taxonomy" id="936338"/>
    <lineage>
        <taxon>Bacteria</taxon>
        <taxon>Bacillati</taxon>
        <taxon>Actinomycetota</taxon>
        <taxon>Actinomycetes</taxon>
        <taxon>Streptosporangiales</taxon>
        <taxon>Streptosporangiaceae</taxon>
        <taxon>Planobispora</taxon>
    </lineage>
</organism>
<evidence type="ECO:0000313" key="4">
    <source>
        <dbReference type="Proteomes" id="UP000619788"/>
    </source>
</evidence>
<name>A0A8J3WPP3_9ACTN</name>
<evidence type="ECO:0000256" key="1">
    <source>
        <dbReference type="SAM" id="MobiDB-lite"/>
    </source>
</evidence>
<evidence type="ECO:0000256" key="2">
    <source>
        <dbReference type="SAM" id="SignalP"/>
    </source>
</evidence>
<gene>
    <name evidence="3" type="ORF">Psi01_65420</name>
</gene>
<dbReference type="AlphaFoldDB" id="A0A8J3WPP3"/>
<dbReference type="RefSeq" id="WP_204067993.1">
    <property type="nucleotide sequence ID" value="NZ_BOOJ01000058.1"/>
</dbReference>
<keyword evidence="2" id="KW-0732">Signal</keyword>
<keyword evidence="4" id="KW-1185">Reference proteome</keyword>
<protein>
    <submittedName>
        <fullName evidence="3">Uncharacterized protein</fullName>
    </submittedName>
</protein>
<feature type="compositionally biased region" description="Pro residues" evidence="1">
    <location>
        <begin position="41"/>
        <end position="52"/>
    </location>
</feature>
<reference evidence="3 4" key="1">
    <citation type="submission" date="2021-01" db="EMBL/GenBank/DDBJ databases">
        <title>Whole genome shotgun sequence of Planobispora siamensis NBRC 107568.</title>
        <authorList>
            <person name="Komaki H."/>
            <person name="Tamura T."/>
        </authorList>
    </citation>
    <scope>NUCLEOTIDE SEQUENCE [LARGE SCALE GENOMIC DNA]</scope>
    <source>
        <strain evidence="3 4">NBRC 107568</strain>
    </source>
</reference>
<feature type="region of interest" description="Disordered" evidence="1">
    <location>
        <begin position="23"/>
        <end position="88"/>
    </location>
</feature>
<dbReference type="Proteomes" id="UP000619788">
    <property type="component" value="Unassembled WGS sequence"/>
</dbReference>